<dbReference type="GO" id="GO:0046872">
    <property type="term" value="F:metal ion binding"/>
    <property type="evidence" value="ECO:0007669"/>
    <property type="project" value="UniProtKB-KW"/>
</dbReference>
<keyword evidence="7" id="KW-0378">Hydrolase</keyword>
<evidence type="ECO:0000256" key="7">
    <source>
        <dbReference type="ARBA" id="ARBA00022801"/>
    </source>
</evidence>
<feature type="transmembrane region" description="Helical" evidence="12">
    <location>
        <begin position="140"/>
        <end position="160"/>
    </location>
</feature>
<keyword evidence="8" id="KW-0862">Zinc</keyword>
<dbReference type="PANTHER" id="PTHR39188:SF3">
    <property type="entry name" value="STAGE IV SPORULATION PROTEIN FB"/>
    <property type="match status" value="1"/>
</dbReference>
<dbReference type="AlphaFoldDB" id="A0A1I4ISY3"/>
<comment type="cofactor">
    <cofactor evidence="1">
        <name>Zn(2+)</name>
        <dbReference type="ChEBI" id="CHEBI:29105"/>
    </cofactor>
</comment>
<dbReference type="Proteomes" id="UP000199520">
    <property type="component" value="Unassembled WGS sequence"/>
</dbReference>
<proteinExistence type="inferred from homology"/>
<evidence type="ECO:0000256" key="10">
    <source>
        <dbReference type="ARBA" id="ARBA00023049"/>
    </source>
</evidence>
<dbReference type="PANTHER" id="PTHR39188">
    <property type="entry name" value="MEMBRANE-ASSOCIATED ZINC METALLOPROTEASE M50B"/>
    <property type="match status" value="1"/>
</dbReference>
<dbReference type="EMBL" id="FOTS01000009">
    <property type="protein sequence ID" value="SFL57414.1"/>
    <property type="molecule type" value="Genomic_DNA"/>
</dbReference>
<evidence type="ECO:0000256" key="5">
    <source>
        <dbReference type="ARBA" id="ARBA00022692"/>
    </source>
</evidence>
<comment type="subcellular location">
    <subcellularLocation>
        <location evidence="2">Membrane</location>
        <topology evidence="2">Multi-pass membrane protein</topology>
    </subcellularLocation>
</comment>
<keyword evidence="5 12" id="KW-0812">Transmembrane</keyword>
<evidence type="ECO:0000313" key="14">
    <source>
        <dbReference type="EMBL" id="SFL57414.1"/>
    </source>
</evidence>
<keyword evidence="4 14" id="KW-0645">Protease</keyword>
<dbReference type="STRING" id="1123291.SAMN04490355_100987"/>
<comment type="similarity">
    <text evidence="3">Belongs to the peptidase M50B family.</text>
</comment>
<dbReference type="OrthoDB" id="9781963at2"/>
<feature type="domain" description="Peptidase M50" evidence="13">
    <location>
        <begin position="167"/>
        <end position="199"/>
    </location>
</feature>
<dbReference type="GO" id="GO:0008237">
    <property type="term" value="F:metallopeptidase activity"/>
    <property type="evidence" value="ECO:0007669"/>
    <property type="project" value="UniProtKB-KW"/>
</dbReference>
<evidence type="ECO:0000256" key="12">
    <source>
        <dbReference type="SAM" id="Phobius"/>
    </source>
</evidence>
<evidence type="ECO:0000256" key="8">
    <source>
        <dbReference type="ARBA" id="ARBA00022833"/>
    </source>
</evidence>
<feature type="transmembrane region" description="Helical" evidence="12">
    <location>
        <begin position="167"/>
        <end position="185"/>
    </location>
</feature>
<feature type="transmembrane region" description="Helical" evidence="12">
    <location>
        <begin position="252"/>
        <end position="272"/>
    </location>
</feature>
<keyword evidence="9 12" id="KW-1133">Transmembrane helix</keyword>
<evidence type="ECO:0000256" key="11">
    <source>
        <dbReference type="ARBA" id="ARBA00023136"/>
    </source>
</evidence>
<dbReference type="InterPro" id="IPR008915">
    <property type="entry name" value="Peptidase_M50"/>
</dbReference>
<keyword evidence="6" id="KW-0479">Metal-binding</keyword>
<name>A0A1I4ISY3_9FIRM</name>
<evidence type="ECO:0000256" key="1">
    <source>
        <dbReference type="ARBA" id="ARBA00001947"/>
    </source>
</evidence>
<gene>
    <name evidence="14" type="ORF">SAMN04490355_100987</name>
</gene>
<evidence type="ECO:0000256" key="4">
    <source>
        <dbReference type="ARBA" id="ARBA00022670"/>
    </source>
</evidence>
<keyword evidence="11 12" id="KW-0472">Membrane</keyword>
<feature type="transmembrane region" description="Helical" evidence="12">
    <location>
        <begin position="74"/>
        <end position="98"/>
    </location>
</feature>
<protein>
    <submittedName>
        <fullName evidence="14">Zn-dependent protease (Includes SpoIVFB)</fullName>
    </submittedName>
</protein>
<feature type="domain" description="Peptidase M50" evidence="13">
    <location>
        <begin position="88"/>
        <end position="161"/>
    </location>
</feature>
<evidence type="ECO:0000256" key="3">
    <source>
        <dbReference type="ARBA" id="ARBA00007931"/>
    </source>
</evidence>
<reference evidence="15" key="1">
    <citation type="submission" date="2016-10" db="EMBL/GenBank/DDBJ databases">
        <authorList>
            <person name="Varghese N."/>
            <person name="Submissions S."/>
        </authorList>
    </citation>
    <scope>NUCLEOTIDE SEQUENCE [LARGE SCALE GENOMIC DNA]</scope>
    <source>
        <strain evidence="15">DSM 13327</strain>
    </source>
</reference>
<dbReference type="GO" id="GO:0016020">
    <property type="term" value="C:membrane"/>
    <property type="evidence" value="ECO:0007669"/>
    <property type="project" value="UniProtKB-SubCell"/>
</dbReference>
<evidence type="ECO:0000256" key="9">
    <source>
        <dbReference type="ARBA" id="ARBA00022989"/>
    </source>
</evidence>
<feature type="transmembrane region" description="Helical" evidence="12">
    <location>
        <begin position="32"/>
        <end position="54"/>
    </location>
</feature>
<evidence type="ECO:0000313" key="15">
    <source>
        <dbReference type="Proteomes" id="UP000199520"/>
    </source>
</evidence>
<feature type="transmembrane region" description="Helical" evidence="12">
    <location>
        <begin position="205"/>
        <end position="231"/>
    </location>
</feature>
<dbReference type="GO" id="GO:0006508">
    <property type="term" value="P:proteolysis"/>
    <property type="evidence" value="ECO:0007669"/>
    <property type="project" value="UniProtKB-KW"/>
</dbReference>
<dbReference type="Pfam" id="PF02163">
    <property type="entry name" value="Peptidase_M50"/>
    <property type="match status" value="2"/>
</dbReference>
<dbReference type="RefSeq" id="WP_090934209.1">
    <property type="nucleotide sequence ID" value="NZ_FOTS01000009.1"/>
</dbReference>
<sequence length="280" mass="31548">MEDNKSKENEMIVANSEPSLENEFTDKKKSKWGWFTSFGGLLLLFKAGKIWALIKGAFIFLKFGKFLTTGLSMMLMIITYTFLYGWKYAIGIVLLLFIHEMGHLTASRRLGIDTSLPMFIPFIGAIIQMKQAPKDAKTEAIVGIAGPIFGALGAFICLLLGEIFNSALLLALAYFGFLLTVFNLIPAHPLDGGRIVTAISLKLWIIGIPVMVLFSLYFFNPIGILISILAIKKAWEVWKDRENPYYNTDNSFRLKMGLSYFSLFALSAYYTYSIHEVLNR</sequence>
<evidence type="ECO:0000256" key="2">
    <source>
        <dbReference type="ARBA" id="ARBA00004141"/>
    </source>
</evidence>
<evidence type="ECO:0000259" key="13">
    <source>
        <dbReference type="Pfam" id="PF02163"/>
    </source>
</evidence>
<accession>A0A1I4ISY3</accession>
<keyword evidence="15" id="KW-1185">Reference proteome</keyword>
<evidence type="ECO:0000256" key="6">
    <source>
        <dbReference type="ARBA" id="ARBA00022723"/>
    </source>
</evidence>
<keyword evidence="10" id="KW-0482">Metalloprotease</keyword>
<organism evidence="14 15">
    <name type="scientific">Pelosinus propionicus DSM 13327</name>
    <dbReference type="NCBI Taxonomy" id="1123291"/>
    <lineage>
        <taxon>Bacteria</taxon>
        <taxon>Bacillati</taxon>
        <taxon>Bacillota</taxon>
        <taxon>Negativicutes</taxon>
        <taxon>Selenomonadales</taxon>
        <taxon>Sporomusaceae</taxon>
        <taxon>Pelosinus</taxon>
    </lineage>
</organism>
<feature type="transmembrane region" description="Helical" evidence="12">
    <location>
        <begin position="110"/>
        <end position="128"/>
    </location>
</feature>
<dbReference type="CDD" id="cd06160">
    <property type="entry name" value="S2P-M50_like_2"/>
    <property type="match status" value="1"/>
</dbReference>